<feature type="compositionally biased region" description="Low complexity" evidence="1">
    <location>
        <begin position="64"/>
        <end position="81"/>
    </location>
</feature>
<evidence type="ECO:0000313" key="4">
    <source>
        <dbReference type="Proteomes" id="UP000054549"/>
    </source>
</evidence>
<feature type="region of interest" description="Disordered" evidence="1">
    <location>
        <begin position="64"/>
        <end position="182"/>
    </location>
</feature>
<dbReference type="HOGENOM" id="CLU_850053_0_0_1"/>
<reference evidence="3 4" key="1">
    <citation type="submission" date="2014-04" db="EMBL/GenBank/DDBJ databases">
        <title>Evolutionary Origins and Diversification of the Mycorrhizal Mutualists.</title>
        <authorList>
            <consortium name="DOE Joint Genome Institute"/>
            <consortium name="Mycorrhizal Genomics Consortium"/>
            <person name="Kohler A."/>
            <person name="Kuo A."/>
            <person name="Nagy L.G."/>
            <person name="Floudas D."/>
            <person name="Copeland A."/>
            <person name="Barry K.W."/>
            <person name="Cichocki N."/>
            <person name="Veneault-Fourrey C."/>
            <person name="LaButti K."/>
            <person name="Lindquist E.A."/>
            <person name="Lipzen A."/>
            <person name="Lundell T."/>
            <person name="Morin E."/>
            <person name="Murat C."/>
            <person name="Riley R."/>
            <person name="Ohm R."/>
            <person name="Sun H."/>
            <person name="Tunlid A."/>
            <person name="Henrissat B."/>
            <person name="Grigoriev I.V."/>
            <person name="Hibbett D.S."/>
            <person name="Martin F."/>
        </authorList>
    </citation>
    <scope>NUCLEOTIDE SEQUENCE [LARGE SCALE GENOMIC DNA]</scope>
    <source>
        <strain evidence="3 4">Koide BX008</strain>
    </source>
</reference>
<dbReference type="Pfam" id="PF01693">
    <property type="entry name" value="Cauli_VI"/>
    <property type="match status" value="1"/>
</dbReference>
<dbReference type="InterPro" id="IPR011320">
    <property type="entry name" value="RNase_H1_N"/>
</dbReference>
<organism evidence="3 4">
    <name type="scientific">Amanita muscaria (strain Koide BX008)</name>
    <dbReference type="NCBI Taxonomy" id="946122"/>
    <lineage>
        <taxon>Eukaryota</taxon>
        <taxon>Fungi</taxon>
        <taxon>Dikarya</taxon>
        <taxon>Basidiomycota</taxon>
        <taxon>Agaricomycotina</taxon>
        <taxon>Agaricomycetes</taxon>
        <taxon>Agaricomycetidae</taxon>
        <taxon>Agaricales</taxon>
        <taxon>Pluteineae</taxon>
        <taxon>Amanitaceae</taxon>
        <taxon>Amanita</taxon>
    </lineage>
</organism>
<sequence>MARKKWYVVIVGTSVGIFSNWLEVSPLITGVSGARHQSFATKEEALEAFSVECAKGRVKVVDASSSGSSSIASSSPSSRTITPRRRRSQSFSSVSRTPQSPSINIQRRHDNHFSPAVTVQTPSGLSYYPSNRSTSRTTSMSTVTGRLSPLDLRSPTIERTRPDIDVNMTPSRRSHVSARSFRSPEGQLQVSISFPVPECVNCSRNNTDPCEDTLSNAFSQMHVKKKTVYDKQLDPRSPTPGVSYLPLSTNNTISFGRQSPSRTPRNDSALFRRHH</sequence>
<evidence type="ECO:0000256" key="1">
    <source>
        <dbReference type="SAM" id="MobiDB-lite"/>
    </source>
</evidence>
<dbReference type="InterPro" id="IPR037056">
    <property type="entry name" value="RNase_H1_N_sf"/>
</dbReference>
<feature type="compositionally biased region" description="Low complexity" evidence="1">
    <location>
        <begin position="89"/>
        <end position="102"/>
    </location>
</feature>
<dbReference type="Gene3D" id="3.40.970.10">
    <property type="entry name" value="Ribonuclease H1, N-terminal domain"/>
    <property type="match status" value="1"/>
</dbReference>
<gene>
    <name evidence="3" type="ORF">M378DRAFT_407145</name>
</gene>
<evidence type="ECO:0000313" key="3">
    <source>
        <dbReference type="EMBL" id="KIL66220.1"/>
    </source>
</evidence>
<feature type="region of interest" description="Disordered" evidence="1">
    <location>
        <begin position="229"/>
        <end position="275"/>
    </location>
</feature>
<dbReference type="EMBL" id="KN818237">
    <property type="protein sequence ID" value="KIL66220.1"/>
    <property type="molecule type" value="Genomic_DNA"/>
</dbReference>
<dbReference type="Proteomes" id="UP000054549">
    <property type="component" value="Unassembled WGS sequence"/>
</dbReference>
<keyword evidence="4" id="KW-1185">Reference proteome</keyword>
<protein>
    <recommendedName>
        <fullName evidence="2">Ribonuclease H1 N-terminal domain-containing protein</fullName>
    </recommendedName>
</protein>
<dbReference type="AlphaFoldDB" id="A0A0C2SSC1"/>
<dbReference type="STRING" id="946122.A0A0C2SSC1"/>
<feature type="compositionally biased region" description="Low complexity" evidence="1">
    <location>
        <begin position="130"/>
        <end position="146"/>
    </location>
</feature>
<dbReference type="InterPro" id="IPR009027">
    <property type="entry name" value="Ribosomal_bL9/RNase_H1_N"/>
</dbReference>
<proteinExistence type="predicted"/>
<accession>A0A0C2SSC1</accession>
<evidence type="ECO:0000259" key="2">
    <source>
        <dbReference type="Pfam" id="PF01693"/>
    </source>
</evidence>
<dbReference type="OrthoDB" id="3270804at2759"/>
<name>A0A0C2SSC1_AMAMK</name>
<dbReference type="InParanoid" id="A0A0C2SSC1"/>
<feature type="domain" description="Ribonuclease H1 N-terminal" evidence="2">
    <location>
        <begin position="5"/>
        <end position="47"/>
    </location>
</feature>
<dbReference type="SUPFAM" id="SSF55658">
    <property type="entry name" value="L9 N-domain-like"/>
    <property type="match status" value="1"/>
</dbReference>
<feature type="compositionally biased region" description="Polar residues" evidence="1">
    <location>
        <begin position="246"/>
        <end position="263"/>
    </location>
</feature>